<evidence type="ECO:0000313" key="3">
    <source>
        <dbReference type="Proteomes" id="UP000016927"/>
    </source>
</evidence>
<organism evidence="2 3">
    <name type="scientific">Nosema bombycis (strain CQ1 / CVCC 102059)</name>
    <name type="common">Microsporidian parasite</name>
    <name type="synonym">Pebrine of silkworm</name>
    <dbReference type="NCBI Taxonomy" id="578461"/>
    <lineage>
        <taxon>Eukaryota</taxon>
        <taxon>Fungi</taxon>
        <taxon>Fungi incertae sedis</taxon>
        <taxon>Microsporidia</taxon>
        <taxon>Nosematidae</taxon>
        <taxon>Nosema</taxon>
    </lineage>
</organism>
<feature type="chain" id="PRO_5004343493" evidence="1">
    <location>
        <begin position="19"/>
        <end position="191"/>
    </location>
</feature>
<name>R0KVJ2_NOSB1</name>
<reference evidence="2 3" key="1">
    <citation type="journal article" date="2013" name="BMC Genomics">
        <title>Comparative genomics of parasitic silkworm microsporidia reveal an association between genome expansion and host adaptation.</title>
        <authorList>
            <person name="Pan G."/>
            <person name="Xu J."/>
            <person name="Li T."/>
            <person name="Xia Q."/>
            <person name="Liu S.L."/>
            <person name="Zhang G."/>
            <person name="Li S."/>
            <person name="Li C."/>
            <person name="Liu H."/>
            <person name="Yang L."/>
            <person name="Liu T."/>
            <person name="Zhang X."/>
            <person name="Wu Z."/>
            <person name="Fan W."/>
            <person name="Dang X."/>
            <person name="Xiang H."/>
            <person name="Tao M."/>
            <person name="Li Y."/>
            <person name="Hu J."/>
            <person name="Li Z."/>
            <person name="Lin L."/>
            <person name="Luo J."/>
            <person name="Geng L."/>
            <person name="Wang L."/>
            <person name="Long M."/>
            <person name="Wan Y."/>
            <person name="He N."/>
            <person name="Zhang Z."/>
            <person name="Lu C."/>
            <person name="Keeling P.J."/>
            <person name="Wang J."/>
            <person name="Xiang Z."/>
            <person name="Zhou Z."/>
        </authorList>
    </citation>
    <scope>NUCLEOTIDE SEQUENCE [LARGE SCALE GENOMIC DNA]</scope>
    <source>
        <strain evidence="3">CQ1 / CVCC 102059</strain>
    </source>
</reference>
<evidence type="ECO:0000256" key="1">
    <source>
        <dbReference type="SAM" id="SignalP"/>
    </source>
</evidence>
<dbReference type="Proteomes" id="UP000016927">
    <property type="component" value="Unassembled WGS sequence"/>
</dbReference>
<dbReference type="EMBL" id="KB908940">
    <property type="protein sequence ID" value="EOB14237.1"/>
    <property type="molecule type" value="Genomic_DNA"/>
</dbReference>
<dbReference type="OrthoDB" id="10464260at2759"/>
<accession>R0KVJ2</accession>
<gene>
    <name evidence="2" type="ORF">NBO_32g0012</name>
</gene>
<keyword evidence="3" id="KW-1185">Reference proteome</keyword>
<evidence type="ECO:0000313" key="2">
    <source>
        <dbReference type="EMBL" id="EOB14237.1"/>
    </source>
</evidence>
<feature type="signal peptide" evidence="1">
    <location>
        <begin position="1"/>
        <end position="18"/>
    </location>
</feature>
<dbReference type="VEuPathDB" id="MicrosporidiaDB:NBO_32g0012"/>
<dbReference type="HOGENOM" id="CLU_1421789_0_0_1"/>
<proteinExistence type="predicted"/>
<protein>
    <submittedName>
        <fullName evidence="2">Uncharacterized protein</fullName>
    </submittedName>
</protein>
<sequence length="191" mass="21634">MLLLLFGLLNALSSDVHKDIKILTKDRKYELTLNNPRLSGEYLVFAKTTEFNRQDNIFRYEPALGGILTMMGHSLSWNNELMADSQHIRPTFNPSVTDDWRISGVGSTTRIKNSKNMCLKFGKRLPNTASEMYDALAVPCTLSDSDQELVIVEIPRNEIDVCNLFAAPNSCRNDGRYVETMTDVKNRPNLT</sequence>
<keyword evidence="1" id="KW-0732">Signal</keyword>
<dbReference type="AlphaFoldDB" id="R0KVJ2"/>